<dbReference type="InterPro" id="IPR013783">
    <property type="entry name" value="Ig-like_fold"/>
</dbReference>
<sequence length="424" mass="45496">MKIFIACLVFAAIGVAVALTINEGRYGHYEPTFGPISYRGDVDASNAMATLEEGWSETFAKIELPDGNSHDFGVMRPDEKGEHQFVVKNVGDAPLVLKVGASTCKCTVGELGDEMLEPGEQTEVTMSWTVTTNKNTFGQSAELRTNDPAQVAIRFEITGSVVRDVRLFPEEITFGEVAAGDDIDLDVSVFTFMDHPVTAGEVKFSDETINEFADFEVEPFEPSEQDGVNEAADQGFRVHATLHPGLKQGPVTSNLVLTLLPQEDNADNGDSEGDEASAENDGAPDKLTVYIPVNGRIVGAMSLLPNSRLRGVSGGGYVFDFGILGKDDPLTAKVFVRLKGDSQSSTKLSLGEVSPAEHVQATLGEPVGKGSMTLSPLEIKLKPGATAIDRMGMNRGDYGFIMIESDDPKTPALKLMLKFALPAQ</sequence>
<dbReference type="PANTHER" id="PTHR37833:SF1">
    <property type="entry name" value="SIGNAL PEPTIDE PROTEIN"/>
    <property type="match status" value="1"/>
</dbReference>
<dbReference type="Gene3D" id="2.60.40.10">
    <property type="entry name" value="Immunoglobulins"/>
    <property type="match status" value="1"/>
</dbReference>
<evidence type="ECO:0000313" key="2">
    <source>
        <dbReference type="EMBL" id="TWT52163.1"/>
    </source>
</evidence>
<reference evidence="2 3" key="1">
    <citation type="submission" date="2019-02" db="EMBL/GenBank/DDBJ databases">
        <title>Deep-cultivation of Planctomycetes and their phenomic and genomic characterization uncovers novel biology.</title>
        <authorList>
            <person name="Wiegand S."/>
            <person name="Jogler M."/>
            <person name="Boedeker C."/>
            <person name="Pinto D."/>
            <person name="Vollmers J."/>
            <person name="Rivas-Marin E."/>
            <person name="Kohn T."/>
            <person name="Peeters S.H."/>
            <person name="Heuer A."/>
            <person name="Rast P."/>
            <person name="Oberbeckmann S."/>
            <person name="Bunk B."/>
            <person name="Jeske O."/>
            <person name="Meyerdierks A."/>
            <person name="Storesund J.E."/>
            <person name="Kallscheuer N."/>
            <person name="Luecker S."/>
            <person name="Lage O.M."/>
            <person name="Pohl T."/>
            <person name="Merkel B.J."/>
            <person name="Hornburger P."/>
            <person name="Mueller R.-W."/>
            <person name="Bruemmer F."/>
            <person name="Labrenz M."/>
            <person name="Spormann A.M."/>
            <person name="Op Den Camp H."/>
            <person name="Overmann J."/>
            <person name="Amann R."/>
            <person name="Jetten M.S.M."/>
            <person name="Mascher T."/>
            <person name="Medema M.H."/>
            <person name="Devos D.P."/>
            <person name="Kaster A.-K."/>
            <person name="Ovreas L."/>
            <person name="Rohde M."/>
            <person name="Galperin M.Y."/>
            <person name="Jogler C."/>
        </authorList>
    </citation>
    <scope>NUCLEOTIDE SEQUENCE [LARGE SCALE GENOMIC DNA]</scope>
    <source>
        <strain evidence="2 3">CA85</strain>
    </source>
</reference>
<dbReference type="OrthoDB" id="215317at2"/>
<dbReference type="EMBL" id="SJPK01000031">
    <property type="protein sequence ID" value="TWT52163.1"/>
    <property type="molecule type" value="Genomic_DNA"/>
</dbReference>
<evidence type="ECO:0000313" key="3">
    <source>
        <dbReference type="Proteomes" id="UP000318053"/>
    </source>
</evidence>
<accession>A0A5C5WQ55</accession>
<name>A0A5C5WQ55_9BACT</name>
<feature type="compositionally biased region" description="Acidic residues" evidence="1">
    <location>
        <begin position="264"/>
        <end position="278"/>
    </location>
</feature>
<dbReference type="Proteomes" id="UP000318053">
    <property type="component" value="Unassembled WGS sequence"/>
</dbReference>
<dbReference type="RefSeq" id="WP_146394038.1">
    <property type="nucleotide sequence ID" value="NZ_SJPK01000031.1"/>
</dbReference>
<evidence type="ECO:0000256" key="1">
    <source>
        <dbReference type="SAM" id="MobiDB-lite"/>
    </source>
</evidence>
<evidence type="ECO:0008006" key="4">
    <source>
        <dbReference type="Google" id="ProtNLM"/>
    </source>
</evidence>
<dbReference type="AlphaFoldDB" id="A0A5C5WQ55"/>
<proteinExistence type="predicted"/>
<gene>
    <name evidence="2" type="ORF">CA85_50780</name>
</gene>
<keyword evidence="3" id="KW-1185">Reference proteome</keyword>
<dbReference type="PANTHER" id="PTHR37833">
    <property type="entry name" value="LIPOPROTEIN-RELATED"/>
    <property type="match status" value="1"/>
</dbReference>
<dbReference type="Pfam" id="PF07610">
    <property type="entry name" value="DUF1573"/>
    <property type="match status" value="1"/>
</dbReference>
<dbReference type="InterPro" id="IPR011467">
    <property type="entry name" value="DUF1573"/>
</dbReference>
<protein>
    <recommendedName>
        <fullName evidence="4">DUF1573 domain-containing protein</fullName>
    </recommendedName>
</protein>
<organism evidence="2 3">
    <name type="scientific">Allorhodopirellula solitaria</name>
    <dbReference type="NCBI Taxonomy" id="2527987"/>
    <lineage>
        <taxon>Bacteria</taxon>
        <taxon>Pseudomonadati</taxon>
        <taxon>Planctomycetota</taxon>
        <taxon>Planctomycetia</taxon>
        <taxon>Pirellulales</taxon>
        <taxon>Pirellulaceae</taxon>
        <taxon>Allorhodopirellula</taxon>
    </lineage>
</organism>
<feature type="region of interest" description="Disordered" evidence="1">
    <location>
        <begin position="263"/>
        <end position="285"/>
    </location>
</feature>
<comment type="caution">
    <text evidence="2">The sequence shown here is derived from an EMBL/GenBank/DDBJ whole genome shotgun (WGS) entry which is preliminary data.</text>
</comment>